<evidence type="ECO:0000256" key="11">
    <source>
        <dbReference type="SAM" id="MobiDB-lite"/>
    </source>
</evidence>
<dbReference type="FunFam" id="2.120.10.90:FF:000005">
    <property type="entry name" value="DNA topoisomerase 4 subunit A"/>
    <property type="match status" value="1"/>
</dbReference>
<dbReference type="AlphaFoldDB" id="A0A3E2BL22"/>
<gene>
    <name evidence="9" type="primary">gyrA</name>
    <name evidence="13" type="ORF">OP8BY_0345</name>
</gene>
<comment type="caution">
    <text evidence="13">The sequence shown here is derived from an EMBL/GenBank/DDBJ whole genome shotgun (WGS) entry which is preliminary data.</text>
</comment>
<dbReference type="InterPro" id="IPR005743">
    <property type="entry name" value="GyrA"/>
</dbReference>
<dbReference type="InterPro" id="IPR006691">
    <property type="entry name" value="GyrA/parC_rep"/>
</dbReference>
<dbReference type="Gene3D" id="2.120.10.90">
    <property type="entry name" value="DNA gyrase/topoisomerase IV, subunit A, C-terminal"/>
    <property type="match status" value="1"/>
</dbReference>
<feature type="domain" description="Topo IIA-type catalytic" evidence="12">
    <location>
        <begin position="84"/>
        <end position="550"/>
    </location>
</feature>
<proteinExistence type="inferred from homology"/>
<evidence type="ECO:0000256" key="7">
    <source>
        <dbReference type="ARBA" id="ARBA00023235"/>
    </source>
</evidence>
<keyword evidence="9" id="KW-0963">Cytoplasm</keyword>
<comment type="subunit">
    <text evidence="8">Heterotetramer composed of ParC and ParE.</text>
</comment>
<keyword evidence="5 9" id="KW-0799">Topoisomerase</keyword>
<evidence type="ECO:0000256" key="9">
    <source>
        <dbReference type="HAMAP-Rule" id="MF_01897"/>
    </source>
</evidence>
<dbReference type="PANTHER" id="PTHR43493">
    <property type="entry name" value="DNA GYRASE/TOPOISOMERASE SUBUNIT A"/>
    <property type="match status" value="1"/>
</dbReference>
<dbReference type="GO" id="GO:0003677">
    <property type="term" value="F:DNA binding"/>
    <property type="evidence" value="ECO:0007669"/>
    <property type="project" value="UniProtKB-UniRule"/>
</dbReference>
<feature type="active site" description="O-(5'-phospho-DNA)-tyrosine intermediate" evidence="9 10">
    <location>
        <position position="172"/>
    </location>
</feature>
<evidence type="ECO:0000256" key="1">
    <source>
        <dbReference type="ARBA" id="ARBA00000185"/>
    </source>
</evidence>
<dbReference type="PANTHER" id="PTHR43493:SF5">
    <property type="entry name" value="DNA GYRASE SUBUNIT A, CHLOROPLASTIC_MITOCHONDRIAL"/>
    <property type="match status" value="1"/>
</dbReference>
<dbReference type="SUPFAM" id="SSF56719">
    <property type="entry name" value="Type II DNA topoisomerase"/>
    <property type="match status" value="1"/>
</dbReference>
<evidence type="ECO:0000256" key="2">
    <source>
        <dbReference type="ARBA" id="ARBA00008263"/>
    </source>
</evidence>
<dbReference type="FunFam" id="3.30.1360.40:FF:000002">
    <property type="entry name" value="DNA gyrase subunit A"/>
    <property type="match status" value="1"/>
</dbReference>
<dbReference type="SUPFAM" id="SSF101904">
    <property type="entry name" value="GyrA/ParC C-terminal domain-like"/>
    <property type="match status" value="1"/>
</dbReference>
<keyword evidence="3 9" id="KW-0547">Nucleotide-binding</keyword>
<evidence type="ECO:0000256" key="3">
    <source>
        <dbReference type="ARBA" id="ARBA00022741"/>
    </source>
</evidence>
<comment type="subunit">
    <text evidence="9">Heterotetramer, composed of two GyrA and two GyrB chains. In the heterotetramer, GyrA contains the active site tyrosine that forms a transient covalent intermediate with DNA, while GyrB binds cofactors and catalyzes ATP hydrolysis.</text>
</comment>
<comment type="catalytic activity">
    <reaction evidence="1 9 10">
        <text>ATP-dependent breakage, passage and rejoining of double-stranded DNA.</text>
        <dbReference type="EC" id="5.6.2.2"/>
    </reaction>
</comment>
<evidence type="ECO:0000259" key="12">
    <source>
        <dbReference type="PROSITE" id="PS52040"/>
    </source>
</evidence>
<dbReference type="Gene3D" id="1.10.268.10">
    <property type="entry name" value="Topoisomerase, domain 3"/>
    <property type="match status" value="1"/>
</dbReference>
<dbReference type="NCBIfam" id="NF004043">
    <property type="entry name" value="PRK05560.1"/>
    <property type="match status" value="1"/>
</dbReference>
<dbReference type="InterPro" id="IPR013757">
    <property type="entry name" value="Topo_IIA_A_a_sf"/>
</dbReference>
<evidence type="ECO:0000256" key="8">
    <source>
        <dbReference type="ARBA" id="ARBA00063644"/>
    </source>
</evidence>
<dbReference type="Pfam" id="PF03989">
    <property type="entry name" value="DNA_gyraseA_C"/>
    <property type="match status" value="6"/>
</dbReference>
<dbReference type="GO" id="GO:0006265">
    <property type="term" value="P:DNA topological change"/>
    <property type="evidence" value="ECO:0007669"/>
    <property type="project" value="UniProtKB-UniRule"/>
</dbReference>
<evidence type="ECO:0000256" key="4">
    <source>
        <dbReference type="ARBA" id="ARBA00022840"/>
    </source>
</evidence>
<dbReference type="FunFam" id="1.10.268.10:FF:000001">
    <property type="entry name" value="DNA gyrase subunit A"/>
    <property type="match status" value="1"/>
</dbReference>
<reference evidence="13 14" key="1">
    <citation type="submission" date="2018-08" db="EMBL/GenBank/DDBJ databases">
        <title>Genome analysis of the thermophilic bacterium of the candidate phylum Aminicenantes from deep subsurface aquifer revealed its physiology and ecological role.</title>
        <authorList>
            <person name="Kadnikov V.V."/>
            <person name="Mardanov A.V."/>
            <person name="Beletsky A.V."/>
            <person name="Karnachuk O.V."/>
            <person name="Ravin N.V."/>
        </authorList>
    </citation>
    <scope>NUCLEOTIDE SEQUENCE [LARGE SCALE GENOMIC DNA]</scope>
    <source>
        <strain evidence="13">BY38</strain>
    </source>
</reference>
<dbReference type="HAMAP" id="MF_01897">
    <property type="entry name" value="GyrA"/>
    <property type="match status" value="1"/>
</dbReference>
<name>A0A3E2BL22_9BACT</name>
<dbReference type="Pfam" id="PF00521">
    <property type="entry name" value="DNA_topoisoIV"/>
    <property type="match status" value="1"/>
</dbReference>
<dbReference type="GO" id="GO:0005737">
    <property type="term" value="C:cytoplasm"/>
    <property type="evidence" value="ECO:0007669"/>
    <property type="project" value="UniProtKB-SubCell"/>
</dbReference>
<accession>A0A3E2BL22</accession>
<dbReference type="EMBL" id="QUAH01000009">
    <property type="protein sequence ID" value="RFT15455.1"/>
    <property type="molecule type" value="Genomic_DNA"/>
</dbReference>
<evidence type="ECO:0000313" key="14">
    <source>
        <dbReference type="Proteomes" id="UP000257323"/>
    </source>
</evidence>
<comment type="similarity">
    <text evidence="2 9">Belongs to the type II topoisomerase GyrA/ParC subunit family.</text>
</comment>
<comment type="miscellaneous">
    <text evidence="9">Few gyrases are as efficient as E.coli at forming negative supercoils. Not all organisms have 2 type II topoisomerases; in organisms with a single type II topoisomerase this enzyme also has to decatenate newly replicated chromosomes.</text>
</comment>
<dbReference type="Proteomes" id="UP000257323">
    <property type="component" value="Unassembled WGS sequence"/>
</dbReference>
<evidence type="ECO:0000313" key="13">
    <source>
        <dbReference type="EMBL" id="RFT15455.1"/>
    </source>
</evidence>
<comment type="function">
    <text evidence="9">A type II topoisomerase that negatively supercoils closed circular double-stranded (ds) DNA in an ATP-dependent manner to modulate DNA topology and maintain chromosomes in an underwound state. Negative supercoiling favors strand separation, and DNA replication, transcription, recombination and repair, all of which involve strand separation. Also able to catalyze the interconversion of other topological isomers of dsDNA rings, including catenanes and knotted rings. Type II topoisomerases break and join 2 DNA strands simultaneously in an ATP-dependent manner.</text>
</comment>
<dbReference type="CDD" id="cd00187">
    <property type="entry name" value="TOP4c"/>
    <property type="match status" value="1"/>
</dbReference>
<dbReference type="GO" id="GO:0005694">
    <property type="term" value="C:chromosome"/>
    <property type="evidence" value="ECO:0007669"/>
    <property type="project" value="InterPro"/>
</dbReference>
<keyword evidence="7 9" id="KW-0413">Isomerase</keyword>
<keyword evidence="4 9" id="KW-0067">ATP-binding</keyword>
<evidence type="ECO:0000256" key="6">
    <source>
        <dbReference type="ARBA" id="ARBA00023125"/>
    </source>
</evidence>
<dbReference type="GO" id="GO:0005524">
    <property type="term" value="F:ATP binding"/>
    <property type="evidence" value="ECO:0007669"/>
    <property type="project" value="UniProtKB-UniRule"/>
</dbReference>
<organism evidence="13 14">
    <name type="scientific">Candidatus Saccharicenans subterraneus</name>
    <dbReference type="NCBI Taxonomy" id="2508984"/>
    <lineage>
        <taxon>Bacteria</taxon>
        <taxon>Candidatus Aminicenantota</taxon>
        <taxon>Candidatus Aminicenantia</taxon>
        <taxon>Candidatus Aminicenantales</taxon>
        <taxon>Candidatus Saccharicenantaceae</taxon>
        <taxon>Candidatus Saccharicenans</taxon>
    </lineage>
</organism>
<sequence>MAAKKQKPEPKKTRKEKQEKPEEQPEQTKSSGRQPEEPGPEPQKAQNPEQLAPIAQSLSVVSLEEEMKKSYLDYALSVIIGRAIPDIKDGLKPVHRRVLYAMWETSTTHNKPYKKSARIVGDVIGKYHPHGDVAVYDALVRMAQDFSMRYPLVDGQGNFGSIDGDPPAAMRYTEVRMTRLAEELLADIEKDTVNFVPNYDESLLMPEVLPAKFPNLLVNGASGIAVGMATNIPPHNLAEVCDGLVYLIDHPRASLDDIMKYIPGPDFPTGGYVFNRQNIRQAYQEGKGVIHLRAKTTIERADKGERDRIVITEIPYGVNKARLLENIADLVNNKKIEGIADIRDESDREGIRVVIEVKRGELPEIILNNLYKHTALQTSFGIIMLAIVDKQPKLLNLLEMMNYFIAHRRDVIIRRTKHDLKKAEHRAHILEGLLIALDYLDAVINLIRSSKTVEEAKNGLMTRFKLTAIQAQAILEMQLQRLTGLERQKIVQEHRDLLALIKQLKLILKNPEMVLQIIKDELKQLKEQYKDERRTEIRDEVITEIKAEDLIKEEDVAIVYTQSGYIKRTSLSAYRYQSRGGKGRKGIEMKAEDVVENLFVGSTHSYLLVFTNRGRMYWLKALDVPDVGPSGRGKAIVNLLEMQPDEKVQSILAVKEFREDQYVVIMTDTGLIKKTRLSEFKNVRRGGIIAMSLKPKSQLFTAALTDGKNDIIIGTRMGKAIRFKEKLVRPMGRQAAGVKAITLKPKDRVISMIVVGPEDKYIFTASERGYGKKTPVEDYPAHNRGGQGVINLKITDKIGPALAMVGVNEDDLLIITISGKVIRIKTTEIRPLSRATQGVRLIQLEDKDRVCSIAKVRED</sequence>
<keyword evidence="6 9" id="KW-0238">DNA-binding</keyword>
<dbReference type="GO" id="GO:0006261">
    <property type="term" value="P:DNA-templated DNA replication"/>
    <property type="evidence" value="ECO:0007669"/>
    <property type="project" value="UniProtKB-UniRule"/>
</dbReference>
<feature type="compositionally biased region" description="Basic and acidic residues" evidence="11">
    <location>
        <begin position="1"/>
        <end position="23"/>
    </location>
</feature>
<dbReference type="InterPro" id="IPR035516">
    <property type="entry name" value="Gyrase/topoIV_suA_C"/>
</dbReference>
<dbReference type="SMART" id="SM00434">
    <property type="entry name" value="TOP4c"/>
    <property type="match status" value="1"/>
</dbReference>
<dbReference type="InterPro" id="IPR002205">
    <property type="entry name" value="Topo_IIA_dom_A"/>
</dbReference>
<dbReference type="GO" id="GO:0009330">
    <property type="term" value="C:DNA topoisomerase type II (double strand cut, ATP-hydrolyzing) complex"/>
    <property type="evidence" value="ECO:0007669"/>
    <property type="project" value="TreeGrafter"/>
</dbReference>
<dbReference type="Gene3D" id="3.90.199.10">
    <property type="entry name" value="Topoisomerase II, domain 5"/>
    <property type="match status" value="1"/>
</dbReference>
<comment type="caution">
    <text evidence="9">Lacks conserved residue(s) required for the propagation of feature annotation.</text>
</comment>
<feature type="region of interest" description="Disordered" evidence="11">
    <location>
        <begin position="1"/>
        <end position="50"/>
    </location>
</feature>
<dbReference type="InterPro" id="IPR050220">
    <property type="entry name" value="Type_II_DNA_Topoisomerases"/>
</dbReference>
<dbReference type="InterPro" id="IPR013758">
    <property type="entry name" value="Topo_IIA_A/C_ab"/>
</dbReference>
<dbReference type="FunFam" id="3.90.199.10:FF:000001">
    <property type="entry name" value="DNA gyrase subunit A"/>
    <property type="match status" value="1"/>
</dbReference>
<protein>
    <recommendedName>
        <fullName evidence="9">DNA gyrase subunit A</fullName>
        <ecNumber evidence="9">5.6.2.2</ecNumber>
    </recommendedName>
</protein>
<dbReference type="NCBIfam" id="NF004044">
    <property type="entry name" value="PRK05561.1"/>
    <property type="match status" value="1"/>
</dbReference>
<dbReference type="InterPro" id="IPR013760">
    <property type="entry name" value="Topo_IIA-like_dom_sf"/>
</dbReference>
<dbReference type="Gene3D" id="3.30.1360.40">
    <property type="match status" value="1"/>
</dbReference>
<evidence type="ECO:0000256" key="10">
    <source>
        <dbReference type="PROSITE-ProRule" id="PRU01384"/>
    </source>
</evidence>
<dbReference type="NCBIfam" id="TIGR01063">
    <property type="entry name" value="gyrA"/>
    <property type="match status" value="1"/>
</dbReference>
<dbReference type="GO" id="GO:0034335">
    <property type="term" value="F:DNA negative supercoiling activity"/>
    <property type="evidence" value="ECO:0007669"/>
    <property type="project" value="UniProtKB-ARBA"/>
</dbReference>
<comment type="subcellular location">
    <subcellularLocation>
        <location evidence="9">Cytoplasm</location>
    </subcellularLocation>
</comment>
<evidence type="ECO:0000256" key="5">
    <source>
        <dbReference type="ARBA" id="ARBA00023029"/>
    </source>
</evidence>
<dbReference type="PROSITE" id="PS52040">
    <property type="entry name" value="TOPO_IIA"/>
    <property type="match status" value="1"/>
</dbReference>
<dbReference type="EC" id="5.6.2.2" evidence="9"/>